<dbReference type="InterPro" id="IPR005467">
    <property type="entry name" value="His_kinase_dom"/>
</dbReference>
<dbReference type="InterPro" id="IPR004358">
    <property type="entry name" value="Sig_transdc_His_kin-like_C"/>
</dbReference>
<dbReference type="PROSITE" id="PS01124">
    <property type="entry name" value="HTH_ARAC_FAMILY_2"/>
    <property type="match status" value="1"/>
</dbReference>
<dbReference type="CDD" id="cd00082">
    <property type="entry name" value="HisKA"/>
    <property type="match status" value="1"/>
</dbReference>
<evidence type="ECO:0000313" key="11">
    <source>
        <dbReference type="Proteomes" id="UP001610063"/>
    </source>
</evidence>
<dbReference type="Pfam" id="PF00512">
    <property type="entry name" value="HisKA"/>
    <property type="match status" value="1"/>
</dbReference>
<dbReference type="Gene3D" id="3.40.50.2300">
    <property type="match status" value="1"/>
</dbReference>
<dbReference type="Pfam" id="PF07495">
    <property type="entry name" value="Y_Y_Y"/>
    <property type="match status" value="1"/>
</dbReference>
<dbReference type="InterPro" id="IPR001789">
    <property type="entry name" value="Sig_transdc_resp-reg_receiver"/>
</dbReference>
<evidence type="ECO:0000256" key="1">
    <source>
        <dbReference type="ARBA" id="ARBA00000085"/>
    </source>
</evidence>
<dbReference type="PROSITE" id="PS50109">
    <property type="entry name" value="HIS_KIN"/>
    <property type="match status" value="1"/>
</dbReference>
<dbReference type="Pfam" id="PF07494">
    <property type="entry name" value="Reg_prop"/>
    <property type="match status" value="5"/>
</dbReference>
<dbReference type="CDD" id="cd00075">
    <property type="entry name" value="HATPase"/>
    <property type="match status" value="1"/>
</dbReference>
<feature type="domain" description="Response regulatory" evidence="9">
    <location>
        <begin position="1112"/>
        <end position="1227"/>
    </location>
</feature>
<evidence type="ECO:0000256" key="6">
    <source>
        <dbReference type="PROSITE-ProRule" id="PRU00169"/>
    </source>
</evidence>
<dbReference type="Gene3D" id="1.10.287.130">
    <property type="match status" value="1"/>
</dbReference>
<dbReference type="SMART" id="SM00448">
    <property type="entry name" value="REC"/>
    <property type="match status" value="1"/>
</dbReference>
<dbReference type="InterPro" id="IPR013783">
    <property type="entry name" value="Ig-like_fold"/>
</dbReference>
<dbReference type="SUPFAM" id="SSF82171">
    <property type="entry name" value="DPP6 N-terminal domain-like"/>
    <property type="match status" value="1"/>
</dbReference>
<sequence>MLVLIFGLETKGQTEWPLQHVDKKSGLSNSAINAIYMDHLDYVWFGTWDGLNRYDGDEVISYKPIAEDEHSLSNNVVRQILEDKFGNLWIVTHDGINRYDHQLDHFHRYFNDLKDLPFLENNLKATLSEDSTLYISLVGWGVAQYNQQADRFEKIAIDEQVGQNIHSVGAFQNTLYLSNGEGKLYSHTYGKPVVSYDLEWSPKVWFHQFVSLNQRYFYLYQPSIDRLIIKELYQDRVANSFEINTQSAQITGVGSSSDGNRLLLGTDDGQLLEVSLADDQITHRSLSGMIPSLSKRKLKIFSLHTSQQGILWLGTDGDGVYKYLTKERSFYPISEGSPADGKLSNSIVRSIYIDPNNQLYAGTRSGGLNIISPDRSETSVLNKSNGLNGNTVLSITPDKHGNIWLGLDSEGVDMIEQRTGRILHFPRDFTNQPEDLYFGSVYKVFFDAYGHLWLGTSGYGIIYMDIEKTSTGAYRLNESYRISPDQKNTPGEIAIRSNIVYTITSEEPNILWFGTRNGGLYRYNTLTRKFTHNLQADETSRYALSNNDILSLYIDQQNKLWVGTSGGLNQVNLSNFTVDQYTQSDGLANNTIHGILQDQSGRLWLSSNNGLFAFSPNANTFKNFNWTDGLLNYEYTDGAYFQLKGNHQLYFGGTKGIDIVDPNKTDTSTAFPRLAITDLLVSNVRIAPGDSTGILQTHIDLQKEIHLNYDQNFLSLRFTTLDYWHKQRCSYRYFLEGFDNDWNIIGKQSMINLTNIPPGEYQLHLNNSNENGDWNPHERTVLITIDPPFWATNTAYTVYVIMALLSQIGLIQLSRNRSKRKKALEIERLKKEQAESIQKYKLEFFTDIAHEFRTPLTLILGPAVSLLEKTKGKPALHTPIQTIYRNSLRLQKLIQELIQFRKVEMGKEQLNIRAINIIAFAEELLQSFRQYALEKEIILTYEAPEELYAQVDSDILEKILINLVSNALKYTDRGGKVAIKLWAEQEKIYFSVKDNGMGIQEHELARVFERFTSLHHEKEEGSTNSVGIGLSLTKKLINLHHGDISVQSQPGEGTDFTFWLPASLPTQEQVAEDTVDHAMLTRLHEHVQAEFYHKDSLDQELINISLERHEHNLLIVDDNVQILNLLKDLLSHQYNVTSCTRAKEALSILASRKIDLVISDVIMPEMSGYELCEAIKTKIEISHVPVILLTAKGQMEERIEGLQAGADAYIPKPFHPDHLKVRIEKLISTREVLKKKFDAYTPHEKEFASFGIGAKDDEFFQLMDQFIKDQMNDPQLDAQHLANHLGMSKTSLYKKVRALTGQTPHALINQYRLKKAAFLLTNSEYNVSEIIYMTGFNSRSYFYKSFQEMFHCSPSTYGSEQN</sequence>
<dbReference type="Pfam" id="PF00072">
    <property type="entry name" value="Response_reg"/>
    <property type="match status" value="1"/>
</dbReference>
<organism evidence="10 11">
    <name type="scientific">Marinoscillum luteum</name>
    <dbReference type="NCBI Taxonomy" id="861051"/>
    <lineage>
        <taxon>Bacteria</taxon>
        <taxon>Pseudomonadati</taxon>
        <taxon>Bacteroidota</taxon>
        <taxon>Cytophagia</taxon>
        <taxon>Cytophagales</taxon>
        <taxon>Reichenbachiellaceae</taxon>
        <taxon>Marinoscillum</taxon>
    </lineage>
</organism>
<comment type="catalytic activity">
    <reaction evidence="1">
        <text>ATP + protein L-histidine = ADP + protein N-phospho-L-histidine.</text>
        <dbReference type="EC" id="2.7.13.3"/>
    </reaction>
</comment>
<dbReference type="PRINTS" id="PR00344">
    <property type="entry name" value="BCTRLSENSOR"/>
</dbReference>
<keyword evidence="5" id="KW-0804">Transcription</keyword>
<feature type="modified residue" description="4-aspartylphosphate" evidence="6">
    <location>
        <position position="1160"/>
    </location>
</feature>
<dbReference type="SMART" id="SM00342">
    <property type="entry name" value="HTH_ARAC"/>
    <property type="match status" value="1"/>
</dbReference>
<dbReference type="SUPFAM" id="SSF101898">
    <property type="entry name" value="NHL repeat"/>
    <property type="match status" value="1"/>
</dbReference>
<feature type="domain" description="HTH araC/xylS-type" evidence="7">
    <location>
        <begin position="1261"/>
        <end position="1360"/>
    </location>
</feature>
<dbReference type="Gene3D" id="1.10.10.60">
    <property type="entry name" value="Homeodomain-like"/>
    <property type="match status" value="1"/>
</dbReference>
<dbReference type="PROSITE" id="PS50110">
    <property type="entry name" value="RESPONSE_REGULATORY"/>
    <property type="match status" value="1"/>
</dbReference>
<evidence type="ECO:0000256" key="3">
    <source>
        <dbReference type="ARBA" id="ARBA00022553"/>
    </source>
</evidence>
<dbReference type="Pfam" id="PF02518">
    <property type="entry name" value="HATPase_c"/>
    <property type="match status" value="1"/>
</dbReference>
<dbReference type="InterPro" id="IPR011110">
    <property type="entry name" value="Reg_prop"/>
</dbReference>
<proteinExistence type="predicted"/>
<dbReference type="InterPro" id="IPR009057">
    <property type="entry name" value="Homeodomain-like_sf"/>
</dbReference>
<name>A0ABW7N8T9_9BACT</name>
<dbReference type="CDD" id="cd17574">
    <property type="entry name" value="REC_OmpR"/>
    <property type="match status" value="1"/>
</dbReference>
<evidence type="ECO:0000259" key="7">
    <source>
        <dbReference type="PROSITE" id="PS01124"/>
    </source>
</evidence>
<dbReference type="Gene3D" id="3.30.565.10">
    <property type="entry name" value="Histidine kinase-like ATPase, C-terminal domain"/>
    <property type="match status" value="1"/>
</dbReference>
<evidence type="ECO:0000256" key="5">
    <source>
        <dbReference type="ARBA" id="ARBA00023163"/>
    </source>
</evidence>
<dbReference type="InterPro" id="IPR003661">
    <property type="entry name" value="HisK_dim/P_dom"/>
</dbReference>
<dbReference type="PANTHER" id="PTHR43547">
    <property type="entry name" value="TWO-COMPONENT HISTIDINE KINASE"/>
    <property type="match status" value="1"/>
</dbReference>
<dbReference type="Pfam" id="PF12833">
    <property type="entry name" value="HTH_18"/>
    <property type="match status" value="1"/>
</dbReference>
<dbReference type="RefSeq" id="WP_395416999.1">
    <property type="nucleotide sequence ID" value="NZ_JBIPKE010000015.1"/>
</dbReference>
<accession>A0ABW7N8T9</accession>
<dbReference type="InterPro" id="IPR003594">
    <property type="entry name" value="HATPase_dom"/>
</dbReference>
<evidence type="ECO:0000256" key="4">
    <source>
        <dbReference type="ARBA" id="ARBA00023015"/>
    </source>
</evidence>
<dbReference type="PANTHER" id="PTHR43547:SF2">
    <property type="entry name" value="HYBRID SIGNAL TRANSDUCTION HISTIDINE KINASE C"/>
    <property type="match status" value="1"/>
</dbReference>
<feature type="domain" description="Histidine kinase" evidence="8">
    <location>
        <begin position="847"/>
        <end position="1064"/>
    </location>
</feature>
<dbReference type="Gene3D" id="2.60.40.10">
    <property type="entry name" value="Immunoglobulins"/>
    <property type="match status" value="1"/>
</dbReference>
<dbReference type="InterPro" id="IPR018060">
    <property type="entry name" value="HTH_AraC"/>
</dbReference>
<dbReference type="Gene3D" id="2.130.10.10">
    <property type="entry name" value="YVTN repeat-like/Quinoprotein amine dehydrogenase"/>
    <property type="match status" value="3"/>
</dbReference>
<keyword evidence="4" id="KW-0805">Transcription regulation</keyword>
<dbReference type="InterPro" id="IPR015943">
    <property type="entry name" value="WD40/YVTN_repeat-like_dom_sf"/>
</dbReference>
<dbReference type="InterPro" id="IPR036097">
    <property type="entry name" value="HisK_dim/P_sf"/>
</dbReference>
<dbReference type="SUPFAM" id="SSF47384">
    <property type="entry name" value="Homodimeric domain of signal transducing histidine kinase"/>
    <property type="match status" value="1"/>
</dbReference>
<reference evidence="10 11" key="1">
    <citation type="journal article" date="2013" name="Int. J. Syst. Evol. Microbiol.">
        <title>Marinoscillum luteum sp. nov., isolated from marine sediment.</title>
        <authorList>
            <person name="Cha I.T."/>
            <person name="Park S.J."/>
            <person name="Kim S.J."/>
            <person name="Kim J.G."/>
            <person name="Jung M.Y."/>
            <person name="Shin K.S."/>
            <person name="Kwon K.K."/>
            <person name="Yang S.H."/>
            <person name="Seo Y.S."/>
            <person name="Rhee S.K."/>
        </authorList>
    </citation>
    <scope>NUCLEOTIDE SEQUENCE [LARGE SCALE GENOMIC DNA]</scope>
    <source>
        <strain evidence="10 11">KCTC 23939</strain>
    </source>
</reference>
<gene>
    <name evidence="10" type="ORF">ACHKAR_08305</name>
</gene>
<dbReference type="SUPFAM" id="SSF63829">
    <property type="entry name" value="Calcium-dependent phosphotriesterase"/>
    <property type="match status" value="1"/>
</dbReference>
<dbReference type="EMBL" id="JBIPKE010000015">
    <property type="protein sequence ID" value="MFH6983435.1"/>
    <property type="molecule type" value="Genomic_DNA"/>
</dbReference>
<dbReference type="SUPFAM" id="SSF46689">
    <property type="entry name" value="Homeodomain-like"/>
    <property type="match status" value="1"/>
</dbReference>
<evidence type="ECO:0000313" key="10">
    <source>
        <dbReference type="EMBL" id="MFH6983435.1"/>
    </source>
</evidence>
<dbReference type="EC" id="2.7.13.3" evidence="2"/>
<comment type="caution">
    <text evidence="10">The sequence shown here is derived from an EMBL/GenBank/DDBJ whole genome shotgun (WGS) entry which is preliminary data.</text>
</comment>
<dbReference type="SUPFAM" id="SSF52172">
    <property type="entry name" value="CheY-like"/>
    <property type="match status" value="1"/>
</dbReference>
<keyword evidence="3 6" id="KW-0597">Phosphoprotein</keyword>
<dbReference type="SMART" id="SM00388">
    <property type="entry name" value="HisKA"/>
    <property type="match status" value="1"/>
</dbReference>
<dbReference type="InterPro" id="IPR011006">
    <property type="entry name" value="CheY-like_superfamily"/>
</dbReference>
<dbReference type="SUPFAM" id="SSF55874">
    <property type="entry name" value="ATPase domain of HSP90 chaperone/DNA topoisomerase II/histidine kinase"/>
    <property type="match status" value="1"/>
</dbReference>
<evidence type="ECO:0000256" key="2">
    <source>
        <dbReference type="ARBA" id="ARBA00012438"/>
    </source>
</evidence>
<dbReference type="Proteomes" id="UP001610063">
    <property type="component" value="Unassembled WGS sequence"/>
</dbReference>
<dbReference type="InterPro" id="IPR011123">
    <property type="entry name" value="Y_Y_Y"/>
</dbReference>
<dbReference type="SMART" id="SM00387">
    <property type="entry name" value="HATPase_c"/>
    <property type="match status" value="1"/>
</dbReference>
<protein>
    <recommendedName>
        <fullName evidence="2">histidine kinase</fullName>
        <ecNumber evidence="2">2.7.13.3</ecNumber>
    </recommendedName>
</protein>
<evidence type="ECO:0000259" key="8">
    <source>
        <dbReference type="PROSITE" id="PS50109"/>
    </source>
</evidence>
<dbReference type="InterPro" id="IPR036890">
    <property type="entry name" value="HATPase_C_sf"/>
</dbReference>
<keyword evidence="11" id="KW-1185">Reference proteome</keyword>
<evidence type="ECO:0000259" key="9">
    <source>
        <dbReference type="PROSITE" id="PS50110"/>
    </source>
</evidence>